<dbReference type="GO" id="GO:0006289">
    <property type="term" value="P:nucleotide-excision repair"/>
    <property type="evidence" value="ECO:0007669"/>
    <property type="project" value="UniProtKB-UniRule"/>
</dbReference>
<dbReference type="PROSITE" id="PS50151">
    <property type="entry name" value="UVR"/>
    <property type="match status" value="1"/>
</dbReference>
<dbReference type="PROSITE" id="PS50165">
    <property type="entry name" value="UVRC"/>
    <property type="match status" value="1"/>
</dbReference>
<dbReference type="PANTHER" id="PTHR30562">
    <property type="entry name" value="UVRC/OXIDOREDUCTASE"/>
    <property type="match status" value="1"/>
</dbReference>
<dbReference type="InterPro" id="IPR004791">
    <property type="entry name" value="UvrC"/>
</dbReference>
<dbReference type="InterPro" id="IPR035901">
    <property type="entry name" value="GIY-YIG_endonuc_sf"/>
</dbReference>
<organism evidence="12 13">
    <name type="scientific">Caloramator quimbayensis</name>
    <dbReference type="NCBI Taxonomy" id="1147123"/>
    <lineage>
        <taxon>Bacteria</taxon>
        <taxon>Bacillati</taxon>
        <taxon>Bacillota</taxon>
        <taxon>Clostridia</taxon>
        <taxon>Eubacteriales</taxon>
        <taxon>Clostridiaceae</taxon>
        <taxon>Caloramator</taxon>
    </lineage>
</organism>
<evidence type="ECO:0000256" key="8">
    <source>
        <dbReference type="SAM" id="Coils"/>
    </source>
</evidence>
<dbReference type="AlphaFoldDB" id="A0A1T4YB32"/>
<reference evidence="13" key="1">
    <citation type="submission" date="2017-02" db="EMBL/GenBank/DDBJ databases">
        <authorList>
            <person name="Varghese N."/>
            <person name="Submissions S."/>
        </authorList>
    </citation>
    <scope>NUCLEOTIDE SEQUENCE [LARGE SCALE GENOMIC DNA]</scope>
    <source>
        <strain evidence="13">USBA 833</strain>
    </source>
</reference>
<evidence type="ECO:0000313" key="13">
    <source>
        <dbReference type="Proteomes" id="UP000190105"/>
    </source>
</evidence>
<dbReference type="HAMAP" id="MF_00203">
    <property type="entry name" value="UvrC"/>
    <property type="match status" value="1"/>
</dbReference>
<dbReference type="Pfam" id="PF08459">
    <property type="entry name" value="UvrC_RNaseH_dom"/>
    <property type="match status" value="1"/>
</dbReference>
<evidence type="ECO:0000256" key="1">
    <source>
        <dbReference type="ARBA" id="ARBA00022490"/>
    </source>
</evidence>
<keyword evidence="5 7" id="KW-0234">DNA repair</keyword>
<dbReference type="Gene3D" id="3.30.420.340">
    <property type="entry name" value="UvrC, RNAse H endonuclease domain"/>
    <property type="match status" value="1"/>
</dbReference>
<dbReference type="SMART" id="SM00465">
    <property type="entry name" value="GIYc"/>
    <property type="match status" value="1"/>
</dbReference>
<dbReference type="Pfam" id="PF01541">
    <property type="entry name" value="GIY-YIG"/>
    <property type="match status" value="1"/>
</dbReference>
<dbReference type="SMART" id="SM00278">
    <property type="entry name" value="HhH1"/>
    <property type="match status" value="2"/>
</dbReference>
<dbReference type="SUPFAM" id="SSF47781">
    <property type="entry name" value="RuvA domain 2-like"/>
    <property type="match status" value="1"/>
</dbReference>
<dbReference type="Gene3D" id="3.40.1440.10">
    <property type="entry name" value="GIY-YIG endonuclease"/>
    <property type="match status" value="1"/>
</dbReference>
<dbReference type="PROSITE" id="PS50164">
    <property type="entry name" value="GIY_YIG"/>
    <property type="match status" value="1"/>
</dbReference>
<keyword evidence="1 7" id="KW-0963">Cytoplasm</keyword>
<comment type="similarity">
    <text evidence="7">Belongs to the UvrC family.</text>
</comment>
<dbReference type="GO" id="GO:0003677">
    <property type="term" value="F:DNA binding"/>
    <property type="evidence" value="ECO:0007669"/>
    <property type="project" value="UniProtKB-UniRule"/>
</dbReference>
<dbReference type="Pfam" id="PF22920">
    <property type="entry name" value="UvrC_RNaseH"/>
    <property type="match status" value="1"/>
</dbReference>
<keyword evidence="4 7" id="KW-0267">Excision nuclease</keyword>
<dbReference type="OrthoDB" id="9804933at2"/>
<protein>
    <recommendedName>
        <fullName evidence="7">UvrABC system protein C</fullName>
        <shortName evidence="7">Protein UvrC</shortName>
    </recommendedName>
    <alternativeName>
        <fullName evidence="7">Excinuclease ABC subunit C</fullName>
    </alternativeName>
</protein>
<keyword evidence="13" id="KW-1185">Reference proteome</keyword>
<comment type="function">
    <text evidence="7">The UvrABC repair system catalyzes the recognition and processing of DNA lesions. UvrC both incises the 5' and 3' sides of the lesion. The N-terminal half is responsible for the 3' incision and the C-terminal half is responsible for the 5' incision.</text>
</comment>
<evidence type="ECO:0000256" key="2">
    <source>
        <dbReference type="ARBA" id="ARBA00022763"/>
    </source>
</evidence>
<dbReference type="PANTHER" id="PTHR30562:SF1">
    <property type="entry name" value="UVRABC SYSTEM PROTEIN C"/>
    <property type="match status" value="1"/>
</dbReference>
<proteinExistence type="inferred from homology"/>
<keyword evidence="6 7" id="KW-0742">SOS response</keyword>
<dbReference type="GO" id="GO:0009381">
    <property type="term" value="F:excinuclease ABC activity"/>
    <property type="evidence" value="ECO:0007669"/>
    <property type="project" value="UniProtKB-UniRule"/>
</dbReference>
<keyword evidence="2 7" id="KW-0227">DNA damage</keyword>
<dbReference type="NCBIfam" id="NF001824">
    <property type="entry name" value="PRK00558.1-5"/>
    <property type="match status" value="1"/>
</dbReference>
<dbReference type="Proteomes" id="UP000190105">
    <property type="component" value="Unassembled WGS sequence"/>
</dbReference>
<dbReference type="InterPro" id="IPR001162">
    <property type="entry name" value="UvrC_RNase_H_dom"/>
</dbReference>
<dbReference type="InterPro" id="IPR000305">
    <property type="entry name" value="GIY-YIG_endonuc"/>
</dbReference>
<dbReference type="InterPro" id="IPR038476">
    <property type="entry name" value="UvrC_RNase_H_dom_sf"/>
</dbReference>
<sequence>MFDLDEALKNLPDKPGVYIMKNSDGEIIYIGKAVSLKNRVRQYFQNSKNHSPKVYAMVSHIEEFEYILTDTEIEALILECNLIKKHKPRYNILLKDDKHYPYIKVTVNEEYPRIFMTRKIEKDGAKYFGPYTDTYAVRETLQIIKKLYPIRSCKKTLYYGEKNGRPCLNYHIKRCLAPCTGTVNAKEYENMINNILLFLSGKHDKLIEELTEKMNEASENLQFERAAELRDKINSIKTIQEKQKIITSSNDDEDVIAYAENEDKICIEVFFIRGGKLLGREDFYFDDIDDDERLLSQFIMQFYSEREYIPKNILLQRNISELGIIESYLTQKRGSRVYIKVPERGVKSGIIELARKNAVAALEQLKYKILREKNMTEYSLEELSEILELDNIPNRIEAYDISNIQGTDSVGCMVVFEGGKPKNSDYRRFKIKTVEGPDDYRSMEEILIRRFKRGLEEIRELENLGKNISEGKFSNFPDLIMMDGGLGQVSVAEKVLEEFNLDIPVCGMVKDEKHKTKGIVFRGSEISLYKDSNSFKLITRIQDEVHRFAISYHRSLRTKNTITSILDEIPEIGKKRRLALIKHFENVEAIKKASIEELRKIEGMNEKAAIAVYEYFNKNDRD</sequence>
<accession>A0A1T4YB32</accession>
<dbReference type="InterPro" id="IPR010994">
    <property type="entry name" value="RuvA_2-like"/>
</dbReference>
<dbReference type="InterPro" id="IPR036876">
    <property type="entry name" value="UVR_dom_sf"/>
</dbReference>
<dbReference type="SUPFAM" id="SSF46600">
    <property type="entry name" value="C-terminal UvrC-binding domain of UvrB"/>
    <property type="match status" value="1"/>
</dbReference>
<evidence type="ECO:0000256" key="7">
    <source>
        <dbReference type="HAMAP-Rule" id="MF_00203"/>
    </source>
</evidence>
<feature type="domain" description="UVR" evidence="9">
    <location>
        <begin position="204"/>
        <end position="239"/>
    </location>
</feature>
<dbReference type="Pfam" id="PF02151">
    <property type="entry name" value="UVR"/>
    <property type="match status" value="1"/>
</dbReference>
<feature type="domain" description="GIY-YIG" evidence="10">
    <location>
        <begin position="13"/>
        <end position="92"/>
    </location>
</feature>
<evidence type="ECO:0000259" key="10">
    <source>
        <dbReference type="PROSITE" id="PS50164"/>
    </source>
</evidence>
<dbReference type="STRING" id="1147123.SAMN05443428_12917"/>
<dbReference type="CDD" id="cd10434">
    <property type="entry name" value="GIY-YIG_UvrC_Cho"/>
    <property type="match status" value="1"/>
</dbReference>
<evidence type="ECO:0000259" key="11">
    <source>
        <dbReference type="PROSITE" id="PS50165"/>
    </source>
</evidence>
<name>A0A1T4YB32_9CLOT</name>
<evidence type="ECO:0000259" key="9">
    <source>
        <dbReference type="PROSITE" id="PS50151"/>
    </source>
</evidence>
<keyword evidence="8" id="KW-0175">Coiled coil</keyword>
<dbReference type="GO" id="GO:0005737">
    <property type="term" value="C:cytoplasm"/>
    <property type="evidence" value="ECO:0007669"/>
    <property type="project" value="UniProtKB-SubCell"/>
</dbReference>
<dbReference type="Pfam" id="PF14520">
    <property type="entry name" value="HHH_5"/>
    <property type="match status" value="1"/>
</dbReference>
<dbReference type="GO" id="GO:0009432">
    <property type="term" value="P:SOS response"/>
    <property type="evidence" value="ECO:0007669"/>
    <property type="project" value="UniProtKB-UniRule"/>
</dbReference>
<dbReference type="FunFam" id="4.10.860.10:FF:000002">
    <property type="entry name" value="UvrABC system protein C"/>
    <property type="match status" value="1"/>
</dbReference>
<dbReference type="EMBL" id="FUYH01000029">
    <property type="protein sequence ID" value="SKA98475.1"/>
    <property type="molecule type" value="Genomic_DNA"/>
</dbReference>
<evidence type="ECO:0000256" key="4">
    <source>
        <dbReference type="ARBA" id="ARBA00022881"/>
    </source>
</evidence>
<evidence type="ECO:0000256" key="5">
    <source>
        <dbReference type="ARBA" id="ARBA00023204"/>
    </source>
</evidence>
<dbReference type="NCBIfam" id="TIGR00194">
    <property type="entry name" value="uvrC"/>
    <property type="match status" value="1"/>
</dbReference>
<evidence type="ECO:0000256" key="3">
    <source>
        <dbReference type="ARBA" id="ARBA00022769"/>
    </source>
</evidence>
<dbReference type="InterPro" id="IPR001943">
    <property type="entry name" value="UVR_dom"/>
</dbReference>
<comment type="subunit">
    <text evidence="7">Interacts with UvrB in an incision complex.</text>
</comment>
<dbReference type="Gene3D" id="1.10.150.20">
    <property type="entry name" value="5' to 3' exonuclease, C-terminal subdomain"/>
    <property type="match status" value="1"/>
</dbReference>
<evidence type="ECO:0000256" key="6">
    <source>
        <dbReference type="ARBA" id="ARBA00023236"/>
    </source>
</evidence>
<keyword evidence="3 7" id="KW-0228">DNA excision</keyword>
<gene>
    <name evidence="7" type="primary">uvrC</name>
    <name evidence="12" type="ORF">SAMN05443428_12917</name>
</gene>
<dbReference type="RefSeq" id="WP_078697566.1">
    <property type="nucleotide sequence ID" value="NZ_FUYH01000029.1"/>
</dbReference>
<dbReference type="InterPro" id="IPR003583">
    <property type="entry name" value="Hlx-hairpin-Hlx_DNA-bd_motif"/>
</dbReference>
<feature type="coiled-coil region" evidence="8">
    <location>
        <begin position="200"/>
        <end position="227"/>
    </location>
</feature>
<dbReference type="GO" id="GO:0009380">
    <property type="term" value="C:excinuclease repair complex"/>
    <property type="evidence" value="ECO:0007669"/>
    <property type="project" value="InterPro"/>
</dbReference>
<dbReference type="InterPro" id="IPR047296">
    <property type="entry name" value="GIY-YIG_UvrC_Cho"/>
</dbReference>
<dbReference type="FunFam" id="3.40.1440.10:FF:000001">
    <property type="entry name" value="UvrABC system protein C"/>
    <property type="match status" value="1"/>
</dbReference>
<dbReference type="SUPFAM" id="SSF82771">
    <property type="entry name" value="GIY-YIG endonuclease"/>
    <property type="match status" value="1"/>
</dbReference>
<evidence type="ECO:0000313" key="12">
    <source>
        <dbReference type="EMBL" id="SKA98475.1"/>
    </source>
</evidence>
<comment type="subcellular location">
    <subcellularLocation>
        <location evidence="7">Cytoplasm</location>
    </subcellularLocation>
</comment>
<feature type="domain" description="UvrC family homology region profile" evidence="11">
    <location>
        <begin position="255"/>
        <end position="496"/>
    </location>
</feature>
<dbReference type="InterPro" id="IPR050066">
    <property type="entry name" value="UvrABC_protein_C"/>
</dbReference>
<dbReference type="Gene3D" id="4.10.860.10">
    <property type="entry name" value="UVR domain"/>
    <property type="match status" value="1"/>
</dbReference>